<accession>A0A1D2MA30</accession>
<protein>
    <submittedName>
        <fullName evidence="1">Uncharacterized protein</fullName>
    </submittedName>
</protein>
<keyword evidence="2" id="KW-1185">Reference proteome</keyword>
<organism evidence="1 2">
    <name type="scientific">Orchesella cincta</name>
    <name type="common">Springtail</name>
    <name type="synonym">Podura cincta</name>
    <dbReference type="NCBI Taxonomy" id="48709"/>
    <lineage>
        <taxon>Eukaryota</taxon>
        <taxon>Metazoa</taxon>
        <taxon>Ecdysozoa</taxon>
        <taxon>Arthropoda</taxon>
        <taxon>Hexapoda</taxon>
        <taxon>Collembola</taxon>
        <taxon>Entomobryomorpha</taxon>
        <taxon>Entomobryoidea</taxon>
        <taxon>Orchesellidae</taxon>
        <taxon>Orchesellinae</taxon>
        <taxon>Orchesella</taxon>
    </lineage>
</organism>
<gene>
    <name evidence="1" type="ORF">Ocin01_16882</name>
</gene>
<comment type="caution">
    <text evidence="1">The sequence shown here is derived from an EMBL/GenBank/DDBJ whole genome shotgun (WGS) entry which is preliminary data.</text>
</comment>
<dbReference type="EMBL" id="LJIJ01002350">
    <property type="protein sequence ID" value="ODM89801.1"/>
    <property type="molecule type" value="Genomic_DNA"/>
</dbReference>
<evidence type="ECO:0000313" key="2">
    <source>
        <dbReference type="Proteomes" id="UP000094527"/>
    </source>
</evidence>
<reference evidence="1 2" key="1">
    <citation type="journal article" date="2016" name="Genome Biol. Evol.">
        <title>Gene Family Evolution Reflects Adaptation to Soil Environmental Stressors in the Genome of the Collembolan Orchesella cincta.</title>
        <authorList>
            <person name="Faddeeva-Vakhrusheva A."/>
            <person name="Derks M.F."/>
            <person name="Anvar S.Y."/>
            <person name="Agamennone V."/>
            <person name="Suring W."/>
            <person name="Smit S."/>
            <person name="van Straalen N.M."/>
            <person name="Roelofs D."/>
        </authorList>
    </citation>
    <scope>NUCLEOTIDE SEQUENCE [LARGE SCALE GENOMIC DNA]</scope>
    <source>
        <tissue evidence="1">Mixed pool</tissue>
    </source>
</reference>
<evidence type="ECO:0000313" key="1">
    <source>
        <dbReference type="EMBL" id="ODM89801.1"/>
    </source>
</evidence>
<feature type="non-terminal residue" evidence="1">
    <location>
        <position position="1"/>
    </location>
</feature>
<dbReference type="AlphaFoldDB" id="A0A1D2MA30"/>
<dbReference type="Proteomes" id="UP000094527">
    <property type="component" value="Unassembled WGS sequence"/>
</dbReference>
<sequence length="152" mass="17864">HRVEFVGLVDAFEAASNGITKSIIFFRRLVDRKVQISNRALNVMVTFKDWHDVQSDAEKVYSLLKEEMRGFLDFERPDLLFKEGMNLEKMREHVQADERFAHLDQIQVDKIEKEWKNLNLIPQLKDCIEEMEVLAAEVPKDAKWTSLWTGLN</sequence>
<name>A0A1D2MA30_ORCCI</name>
<proteinExistence type="predicted"/>